<feature type="transmembrane region" description="Helical" evidence="6">
    <location>
        <begin position="479"/>
        <end position="502"/>
    </location>
</feature>
<feature type="compositionally biased region" description="Basic and acidic residues" evidence="5">
    <location>
        <begin position="7"/>
        <end position="20"/>
    </location>
</feature>
<dbReference type="Gene3D" id="1.20.1250.20">
    <property type="entry name" value="MFS general substrate transporter like domains"/>
    <property type="match status" value="1"/>
</dbReference>
<evidence type="ECO:0000313" key="7">
    <source>
        <dbReference type="EMBL" id="KAK0377052.1"/>
    </source>
</evidence>
<evidence type="ECO:0000256" key="2">
    <source>
        <dbReference type="ARBA" id="ARBA00022692"/>
    </source>
</evidence>
<comment type="subcellular location">
    <subcellularLocation>
        <location evidence="1">Membrane</location>
        <topology evidence="1">Multi-pass membrane protein</topology>
    </subcellularLocation>
</comment>
<evidence type="ECO:0000313" key="8">
    <source>
        <dbReference type="Proteomes" id="UP001169217"/>
    </source>
</evidence>
<gene>
    <name evidence="7" type="ORF">CLIM01_05585</name>
</gene>
<dbReference type="CDD" id="cd06174">
    <property type="entry name" value="MFS"/>
    <property type="match status" value="1"/>
</dbReference>
<organism evidence="7 8">
    <name type="scientific">Colletotrichum limetticola</name>
    <dbReference type="NCBI Taxonomy" id="1209924"/>
    <lineage>
        <taxon>Eukaryota</taxon>
        <taxon>Fungi</taxon>
        <taxon>Dikarya</taxon>
        <taxon>Ascomycota</taxon>
        <taxon>Pezizomycotina</taxon>
        <taxon>Sordariomycetes</taxon>
        <taxon>Hypocreomycetidae</taxon>
        <taxon>Glomerellales</taxon>
        <taxon>Glomerellaceae</taxon>
        <taxon>Colletotrichum</taxon>
        <taxon>Colletotrichum acutatum species complex</taxon>
    </lineage>
</organism>
<feature type="transmembrane region" description="Helical" evidence="6">
    <location>
        <begin position="133"/>
        <end position="154"/>
    </location>
</feature>
<evidence type="ECO:0000256" key="4">
    <source>
        <dbReference type="ARBA" id="ARBA00023136"/>
    </source>
</evidence>
<feature type="transmembrane region" description="Helical" evidence="6">
    <location>
        <begin position="396"/>
        <end position="421"/>
    </location>
</feature>
<dbReference type="Proteomes" id="UP001169217">
    <property type="component" value="Unassembled WGS sequence"/>
</dbReference>
<reference evidence="7" key="1">
    <citation type="submission" date="2023-04" db="EMBL/GenBank/DDBJ databases">
        <title>Colletotrichum limetticola genome sequence.</title>
        <authorList>
            <person name="Baroncelli R."/>
        </authorList>
    </citation>
    <scope>NUCLEOTIDE SEQUENCE</scope>
    <source>
        <strain evidence="7">KLA-Anderson</strain>
    </source>
</reference>
<accession>A0ABQ9PZU4</accession>
<feature type="transmembrane region" description="Helical" evidence="6">
    <location>
        <begin position="38"/>
        <end position="59"/>
    </location>
</feature>
<dbReference type="InterPro" id="IPR011701">
    <property type="entry name" value="MFS"/>
</dbReference>
<dbReference type="Pfam" id="PF07690">
    <property type="entry name" value="MFS_1"/>
    <property type="match status" value="1"/>
</dbReference>
<dbReference type="InterPro" id="IPR036259">
    <property type="entry name" value="MFS_trans_sf"/>
</dbReference>
<dbReference type="EMBL" id="JARUPT010000142">
    <property type="protein sequence ID" value="KAK0377052.1"/>
    <property type="molecule type" value="Genomic_DNA"/>
</dbReference>
<dbReference type="PANTHER" id="PTHR23507:SF1">
    <property type="entry name" value="FI18259P1-RELATED"/>
    <property type="match status" value="1"/>
</dbReference>
<feature type="transmembrane region" description="Helical" evidence="6">
    <location>
        <begin position="199"/>
        <end position="221"/>
    </location>
</feature>
<dbReference type="PANTHER" id="PTHR23507">
    <property type="entry name" value="ZGC:174356"/>
    <property type="match status" value="1"/>
</dbReference>
<evidence type="ECO:0000256" key="6">
    <source>
        <dbReference type="SAM" id="Phobius"/>
    </source>
</evidence>
<keyword evidence="4 6" id="KW-0472">Membrane</keyword>
<keyword evidence="3 6" id="KW-1133">Transmembrane helix</keyword>
<keyword evidence="8" id="KW-1185">Reference proteome</keyword>
<name>A0ABQ9PZU4_9PEZI</name>
<feature type="transmembrane region" description="Helical" evidence="6">
    <location>
        <begin position="160"/>
        <end position="187"/>
    </location>
</feature>
<dbReference type="SUPFAM" id="SSF103473">
    <property type="entry name" value="MFS general substrate transporter"/>
    <property type="match status" value="1"/>
</dbReference>
<evidence type="ECO:0000256" key="3">
    <source>
        <dbReference type="ARBA" id="ARBA00022989"/>
    </source>
</evidence>
<feature type="region of interest" description="Disordered" evidence="5">
    <location>
        <begin position="1"/>
        <end position="28"/>
    </location>
</feature>
<proteinExistence type="predicted"/>
<sequence>MAPTKAVNDRNGDIESRPEETPLLSHDLPPTVAPSRRYQLKVIGLAMTFILIVEVGAYLQIPPSYQLMEEIICRRRYPDHIISAEDDDVCKGPDVQGQLAMIKGWQNSFDCVPSLLTAIPYGVIADKYGRRPVLSLAMLGITLELAWMLLPLLWPNILPLWTMWFGAAFQFIGGGAGMIQAMTWTMISDVVPISSLTAVYYKIGAIALAGELVVAPLSAYLLSKNPWLPLSVGMVLLIIGTCLPPFIPETLELRRAADQEVEQTLSRSEEDARDKRTLKQQIIFAVKNDMGHVYTFLIKSKSVISLVLGFNLTVIVKYVKIDIMSQYVHNLLGWSWAKVSRCHRCDTQATLLGTVSTVTNMVMLLAILPALSWLITKRTGVHPLVRDLWLTRMSGILLAVGCFMVAIAFAPWFLITALIVFSMGTVYTNICRAILNAVVEPHTIGTLNTAITWVEQVSLLVSAPAISGLLKAGNSAGGIWLGLPYMAATVMAIAGTAIAFAYRLPRDKIR</sequence>
<feature type="transmembrane region" description="Helical" evidence="6">
    <location>
        <begin position="357"/>
        <end position="375"/>
    </location>
</feature>
<evidence type="ECO:0000256" key="5">
    <source>
        <dbReference type="SAM" id="MobiDB-lite"/>
    </source>
</evidence>
<evidence type="ECO:0000256" key="1">
    <source>
        <dbReference type="ARBA" id="ARBA00004141"/>
    </source>
</evidence>
<feature type="transmembrane region" description="Helical" evidence="6">
    <location>
        <begin position="227"/>
        <end position="247"/>
    </location>
</feature>
<comment type="caution">
    <text evidence="7">The sequence shown here is derived from an EMBL/GenBank/DDBJ whole genome shotgun (WGS) entry which is preliminary data.</text>
</comment>
<keyword evidence="2 6" id="KW-0812">Transmembrane</keyword>
<feature type="transmembrane region" description="Helical" evidence="6">
    <location>
        <begin position="303"/>
        <end position="321"/>
    </location>
</feature>
<protein>
    <submittedName>
        <fullName evidence="7">ATP synthase F0</fullName>
    </submittedName>
</protein>